<dbReference type="InterPro" id="IPR050327">
    <property type="entry name" value="Proton-linked_MCT"/>
</dbReference>
<keyword evidence="1" id="KW-0812">Transmembrane</keyword>
<feature type="transmembrane region" description="Helical" evidence="1">
    <location>
        <begin position="174"/>
        <end position="193"/>
    </location>
</feature>
<dbReference type="InterPro" id="IPR036259">
    <property type="entry name" value="MFS_trans_sf"/>
</dbReference>
<dbReference type="GO" id="GO:0022857">
    <property type="term" value="F:transmembrane transporter activity"/>
    <property type="evidence" value="ECO:0007669"/>
    <property type="project" value="InterPro"/>
</dbReference>
<feature type="transmembrane region" description="Helical" evidence="1">
    <location>
        <begin position="85"/>
        <end position="104"/>
    </location>
</feature>
<feature type="transmembrane region" description="Helical" evidence="1">
    <location>
        <begin position="110"/>
        <end position="134"/>
    </location>
</feature>
<reference evidence="3" key="1">
    <citation type="submission" date="2018-05" db="EMBL/GenBank/DDBJ databases">
        <authorList>
            <person name="Lanie J.A."/>
            <person name="Ng W.-L."/>
            <person name="Kazmierczak K.M."/>
            <person name="Andrzejewski T.M."/>
            <person name="Davidsen T.M."/>
            <person name="Wayne K.J."/>
            <person name="Tettelin H."/>
            <person name="Glass J.I."/>
            <person name="Rusch D."/>
            <person name="Podicherti R."/>
            <person name="Tsui H.-C.T."/>
            <person name="Winkler M.E."/>
        </authorList>
    </citation>
    <scope>NUCLEOTIDE SEQUENCE</scope>
</reference>
<feature type="transmembrane region" description="Helical" evidence="1">
    <location>
        <begin position="16"/>
        <end position="37"/>
    </location>
</feature>
<protein>
    <recommendedName>
        <fullName evidence="2">Major facilitator superfamily (MFS) profile domain-containing protein</fullName>
    </recommendedName>
</protein>
<feature type="transmembrane region" description="Helical" evidence="1">
    <location>
        <begin position="320"/>
        <end position="343"/>
    </location>
</feature>
<evidence type="ECO:0000256" key="1">
    <source>
        <dbReference type="SAM" id="Phobius"/>
    </source>
</evidence>
<dbReference type="EMBL" id="UINC01001311">
    <property type="protein sequence ID" value="SUZ77306.1"/>
    <property type="molecule type" value="Genomic_DNA"/>
</dbReference>
<dbReference type="SUPFAM" id="SSF103473">
    <property type="entry name" value="MFS general substrate transporter"/>
    <property type="match status" value="1"/>
</dbReference>
<dbReference type="Pfam" id="PF07690">
    <property type="entry name" value="MFS_1"/>
    <property type="match status" value="1"/>
</dbReference>
<sequence>MHGHLYGRGSLAIKNAWFTLAVAFIILFFSSGLRFAFGIVLKPMSEDLSWSRAETTMAATAFFLVSALVMPIYGRLIDRYSLVRIMIISIAVTSLGFGLVAIVQTPWQFIFFYGIVFALGHSGFSILSVSVMVGRAFPDRAGIANSVAMSGFGFGQLIIISVLTLIVFEVGWRISHVYLAAGTASVLIPLLLFHAKFVNFLPDNPERYEGHPTKLPSNSLPHLLKFTISTKFAILIAVYVLCGFQDFFMATHIASFATDNGVKDQFAGNLLAIMGVFALAGVLIAGFLGDKFKAGYPAVVCFLIRLVIFILICTSNQPSFIVILAFSYGFTFLITAPLAVVFVKDLFGTSRMGTLIGIVNMVHQFGGAIGAYAGGIVFDQTGSYQLMMIFMVVVSLGGLICSYFIHGSATFRRRILN</sequence>
<dbReference type="Gene3D" id="1.20.1250.20">
    <property type="entry name" value="MFS general substrate transporter like domains"/>
    <property type="match status" value="2"/>
</dbReference>
<name>A0A381QDE9_9ZZZZ</name>
<evidence type="ECO:0000259" key="2">
    <source>
        <dbReference type="PROSITE" id="PS50850"/>
    </source>
</evidence>
<feature type="transmembrane region" description="Helical" evidence="1">
    <location>
        <begin position="384"/>
        <end position="405"/>
    </location>
</feature>
<feature type="transmembrane region" description="Helical" evidence="1">
    <location>
        <begin position="295"/>
        <end position="314"/>
    </location>
</feature>
<proteinExistence type="predicted"/>
<accession>A0A381QDE9</accession>
<evidence type="ECO:0000313" key="3">
    <source>
        <dbReference type="EMBL" id="SUZ77306.1"/>
    </source>
</evidence>
<feature type="transmembrane region" description="Helical" evidence="1">
    <location>
        <begin position="266"/>
        <end position="288"/>
    </location>
</feature>
<keyword evidence="1" id="KW-1133">Transmembrane helix</keyword>
<dbReference type="InterPro" id="IPR020846">
    <property type="entry name" value="MFS_dom"/>
</dbReference>
<gene>
    <name evidence="3" type="ORF">METZ01_LOCUS30160</name>
</gene>
<dbReference type="PROSITE" id="PS50850">
    <property type="entry name" value="MFS"/>
    <property type="match status" value="1"/>
</dbReference>
<organism evidence="3">
    <name type="scientific">marine metagenome</name>
    <dbReference type="NCBI Taxonomy" id="408172"/>
    <lineage>
        <taxon>unclassified sequences</taxon>
        <taxon>metagenomes</taxon>
        <taxon>ecological metagenomes</taxon>
    </lineage>
</organism>
<feature type="domain" description="Major facilitator superfamily (MFS) profile" evidence="2">
    <location>
        <begin position="16"/>
        <end position="410"/>
    </location>
</feature>
<dbReference type="AlphaFoldDB" id="A0A381QDE9"/>
<dbReference type="PANTHER" id="PTHR11360">
    <property type="entry name" value="MONOCARBOXYLATE TRANSPORTER"/>
    <property type="match status" value="1"/>
</dbReference>
<feature type="transmembrane region" description="Helical" evidence="1">
    <location>
        <begin position="57"/>
        <end position="73"/>
    </location>
</feature>
<feature type="transmembrane region" description="Helical" evidence="1">
    <location>
        <begin position="232"/>
        <end position="254"/>
    </location>
</feature>
<feature type="transmembrane region" description="Helical" evidence="1">
    <location>
        <begin position="146"/>
        <end position="168"/>
    </location>
</feature>
<feature type="transmembrane region" description="Helical" evidence="1">
    <location>
        <begin position="355"/>
        <end position="378"/>
    </location>
</feature>
<keyword evidence="1" id="KW-0472">Membrane</keyword>
<dbReference type="InterPro" id="IPR011701">
    <property type="entry name" value="MFS"/>
</dbReference>
<dbReference type="PANTHER" id="PTHR11360:SF284">
    <property type="entry name" value="EG:103B4.3 PROTEIN-RELATED"/>
    <property type="match status" value="1"/>
</dbReference>
<dbReference type="CDD" id="cd17355">
    <property type="entry name" value="MFS_YcxA_like"/>
    <property type="match status" value="1"/>
</dbReference>